<feature type="region of interest" description="Disordered" evidence="1">
    <location>
        <begin position="26"/>
        <end position="51"/>
    </location>
</feature>
<dbReference type="Proteomes" id="UP000245699">
    <property type="component" value="Unassembled WGS sequence"/>
</dbReference>
<organism evidence="2 3">
    <name type="scientific">Furculomyces boomerangus</name>
    <dbReference type="NCBI Taxonomy" id="61424"/>
    <lineage>
        <taxon>Eukaryota</taxon>
        <taxon>Fungi</taxon>
        <taxon>Fungi incertae sedis</taxon>
        <taxon>Zoopagomycota</taxon>
        <taxon>Kickxellomycotina</taxon>
        <taxon>Harpellomycetes</taxon>
        <taxon>Harpellales</taxon>
        <taxon>Harpellaceae</taxon>
        <taxon>Furculomyces</taxon>
    </lineage>
</organism>
<accession>A0A2T9Z6D1</accession>
<keyword evidence="3" id="KW-1185">Reference proteome</keyword>
<dbReference type="STRING" id="61424.A0A2T9Z6D1"/>
<proteinExistence type="predicted"/>
<gene>
    <name evidence="2" type="ORF">BB559_000076</name>
</gene>
<sequence length="150" mass="17429">MLKNFWRQVGKKVWVNDFKDSMNHVGVYRQPPPSDQPMYTRPESEASEISDNSYYKRDVRRNYPKMAVYSQNDVANLILASSQRIEDVKAESNPVAKTEHDLTKTIVELNIPLYSTSNLPPTPGTPYKYTLSEEQEIQQPGQYFPTYKVY</sequence>
<evidence type="ECO:0000256" key="1">
    <source>
        <dbReference type="SAM" id="MobiDB-lite"/>
    </source>
</evidence>
<dbReference type="PANTHER" id="PTHR37325">
    <property type="entry name" value="OXIDOREDUCTASE 21 KDA SUBUNIT, PUTATIVE (AFU_ORTHOLOGUE AFUA_4G05910)-RELATED"/>
    <property type="match status" value="1"/>
</dbReference>
<evidence type="ECO:0008006" key="4">
    <source>
        <dbReference type="Google" id="ProtNLM"/>
    </source>
</evidence>
<dbReference type="AlphaFoldDB" id="A0A2T9Z6D1"/>
<protein>
    <recommendedName>
        <fullName evidence="4">NADH dehydrogenase [ubiquinone] 1 alpha subcomplex subunit 7</fullName>
    </recommendedName>
</protein>
<comment type="caution">
    <text evidence="2">The sequence shown here is derived from an EMBL/GenBank/DDBJ whole genome shotgun (WGS) entry which is preliminary data.</text>
</comment>
<dbReference type="PANTHER" id="PTHR37325:SF1">
    <property type="entry name" value="OXIDOREDUCTASE 21 KDA SUBUNIT, PUTATIVE (AFU_ORTHOLOGUE AFUA_4G05910)-RELATED"/>
    <property type="match status" value="1"/>
</dbReference>
<dbReference type="EMBL" id="MBFT01000005">
    <property type="protein sequence ID" value="PVV00154.1"/>
    <property type="molecule type" value="Genomic_DNA"/>
</dbReference>
<evidence type="ECO:0000313" key="3">
    <source>
        <dbReference type="Proteomes" id="UP000245699"/>
    </source>
</evidence>
<name>A0A2T9Z6D1_9FUNG</name>
<reference evidence="2 3" key="1">
    <citation type="journal article" date="2018" name="MBio">
        <title>Comparative Genomics Reveals the Core Gene Toolbox for the Fungus-Insect Symbiosis.</title>
        <authorList>
            <person name="Wang Y."/>
            <person name="Stata M."/>
            <person name="Wang W."/>
            <person name="Stajich J.E."/>
            <person name="White M.M."/>
            <person name="Moncalvo J.M."/>
        </authorList>
    </citation>
    <scope>NUCLEOTIDE SEQUENCE [LARGE SCALE GENOMIC DNA]</scope>
    <source>
        <strain evidence="2 3">AUS-77-4</strain>
    </source>
</reference>
<dbReference type="InterPro" id="IPR016813">
    <property type="entry name" value="NADH_Ub_cplx-1_21kDa"/>
</dbReference>
<dbReference type="OrthoDB" id="2093493at2759"/>
<evidence type="ECO:0000313" key="2">
    <source>
        <dbReference type="EMBL" id="PVV00154.1"/>
    </source>
</evidence>